<evidence type="ECO:0000313" key="2">
    <source>
        <dbReference type="EMBL" id="KAJ7024264.1"/>
    </source>
</evidence>
<dbReference type="EMBL" id="JARJCM010000172">
    <property type="protein sequence ID" value="KAJ7024264.1"/>
    <property type="molecule type" value="Genomic_DNA"/>
</dbReference>
<proteinExistence type="predicted"/>
<protein>
    <submittedName>
        <fullName evidence="2">Uncharacterized protein</fullName>
    </submittedName>
</protein>
<evidence type="ECO:0000313" key="3">
    <source>
        <dbReference type="EMBL" id="KAJ7032987.1"/>
    </source>
</evidence>
<evidence type="ECO:0000313" key="1">
    <source>
        <dbReference type="EMBL" id="KAJ7024259.1"/>
    </source>
</evidence>
<comment type="caution">
    <text evidence="2">The sequence shown here is derived from an EMBL/GenBank/DDBJ whole genome shotgun (WGS) entry which is preliminary data.</text>
</comment>
<accession>A0AAD6WWZ9</accession>
<dbReference type="Proteomes" id="UP001218188">
    <property type="component" value="Unassembled WGS sequence"/>
</dbReference>
<name>A0AAD6WWZ9_9AGAR</name>
<dbReference type="EMBL" id="JARJCM010000068">
    <property type="protein sequence ID" value="KAJ7032987.1"/>
    <property type="molecule type" value="Genomic_DNA"/>
</dbReference>
<evidence type="ECO:0000313" key="4">
    <source>
        <dbReference type="Proteomes" id="UP001218188"/>
    </source>
</evidence>
<keyword evidence="4" id="KW-1185">Reference proteome</keyword>
<dbReference type="EMBL" id="JARJCM010000172">
    <property type="protein sequence ID" value="KAJ7024259.1"/>
    <property type="molecule type" value="Genomic_DNA"/>
</dbReference>
<dbReference type="AlphaFoldDB" id="A0AAD6WWZ9"/>
<reference evidence="2" key="1">
    <citation type="submission" date="2023-03" db="EMBL/GenBank/DDBJ databases">
        <title>Massive genome expansion in bonnet fungi (Mycena s.s.) driven by repeated elements and novel gene families across ecological guilds.</title>
        <authorList>
            <consortium name="Lawrence Berkeley National Laboratory"/>
            <person name="Harder C.B."/>
            <person name="Miyauchi S."/>
            <person name="Viragh M."/>
            <person name="Kuo A."/>
            <person name="Thoen E."/>
            <person name="Andreopoulos B."/>
            <person name="Lu D."/>
            <person name="Skrede I."/>
            <person name="Drula E."/>
            <person name="Henrissat B."/>
            <person name="Morin E."/>
            <person name="Kohler A."/>
            <person name="Barry K."/>
            <person name="LaButti K."/>
            <person name="Morin E."/>
            <person name="Salamov A."/>
            <person name="Lipzen A."/>
            <person name="Mereny Z."/>
            <person name="Hegedus B."/>
            <person name="Baldrian P."/>
            <person name="Stursova M."/>
            <person name="Weitz H."/>
            <person name="Taylor A."/>
            <person name="Grigoriev I.V."/>
            <person name="Nagy L.G."/>
            <person name="Martin F."/>
            <person name="Kauserud H."/>
        </authorList>
    </citation>
    <scope>NUCLEOTIDE SEQUENCE</scope>
    <source>
        <strain evidence="2">CBHHK200</strain>
    </source>
</reference>
<sequence>MSNVTVSLPPDIATRAPQSILSPLLVVNHRQTLRLAPSRSSIRAQATLAALSSFYVCLSKNICATITTNSAITSSIFPSTHPPRAILLEVSLSTSVPVPGHVGIQGTSTCVLAGDKRLCLVVPLVRSLAVTFDLSWATFLFSRRVRSHILIYTSRASGERWCFALIVGG</sequence>
<gene>
    <name evidence="3" type="ORF">C8F04DRAFT_1105657</name>
    <name evidence="1" type="ORF">C8F04DRAFT_1131961</name>
    <name evidence="2" type="ORF">C8F04DRAFT_1131969</name>
</gene>
<organism evidence="2 4">
    <name type="scientific">Mycena alexandri</name>
    <dbReference type="NCBI Taxonomy" id="1745969"/>
    <lineage>
        <taxon>Eukaryota</taxon>
        <taxon>Fungi</taxon>
        <taxon>Dikarya</taxon>
        <taxon>Basidiomycota</taxon>
        <taxon>Agaricomycotina</taxon>
        <taxon>Agaricomycetes</taxon>
        <taxon>Agaricomycetidae</taxon>
        <taxon>Agaricales</taxon>
        <taxon>Marasmiineae</taxon>
        <taxon>Mycenaceae</taxon>
        <taxon>Mycena</taxon>
    </lineage>
</organism>